<dbReference type="OrthoDB" id="8179045at2759"/>
<organism evidence="2 3">
    <name type="scientific">Hermetia illucens</name>
    <name type="common">Black soldier fly</name>
    <dbReference type="NCBI Taxonomy" id="343691"/>
    <lineage>
        <taxon>Eukaryota</taxon>
        <taxon>Metazoa</taxon>
        <taxon>Ecdysozoa</taxon>
        <taxon>Arthropoda</taxon>
        <taxon>Hexapoda</taxon>
        <taxon>Insecta</taxon>
        <taxon>Pterygota</taxon>
        <taxon>Neoptera</taxon>
        <taxon>Endopterygota</taxon>
        <taxon>Diptera</taxon>
        <taxon>Brachycera</taxon>
        <taxon>Stratiomyomorpha</taxon>
        <taxon>Stratiomyidae</taxon>
        <taxon>Hermetiinae</taxon>
        <taxon>Hermetia</taxon>
    </lineage>
</organism>
<dbReference type="EMBL" id="LR899010">
    <property type="protein sequence ID" value="CAD7082220.1"/>
    <property type="molecule type" value="Genomic_DNA"/>
</dbReference>
<dbReference type="InParanoid" id="A0A7R8UJW5"/>
<name>A0A7R8UJW5_HERIL</name>
<evidence type="ECO:0000313" key="3">
    <source>
        <dbReference type="Proteomes" id="UP000594454"/>
    </source>
</evidence>
<dbReference type="AlphaFoldDB" id="A0A7R8UJW5"/>
<keyword evidence="3" id="KW-1185">Reference proteome</keyword>
<gene>
    <name evidence="2" type="ORF">HERILL_LOCUS5273</name>
</gene>
<feature type="chain" id="PRO_5031386072" evidence="1">
    <location>
        <begin position="19"/>
        <end position="167"/>
    </location>
</feature>
<accession>A0A7R8UJW5</accession>
<protein>
    <submittedName>
        <fullName evidence="2">Uncharacterized protein</fullName>
    </submittedName>
</protein>
<evidence type="ECO:0000313" key="2">
    <source>
        <dbReference type="EMBL" id="CAD7082220.1"/>
    </source>
</evidence>
<reference evidence="2 3" key="1">
    <citation type="submission" date="2020-11" db="EMBL/GenBank/DDBJ databases">
        <authorList>
            <person name="Wallbank WR R."/>
            <person name="Pardo Diaz C."/>
            <person name="Kozak K."/>
            <person name="Martin S."/>
            <person name="Jiggins C."/>
            <person name="Moest M."/>
            <person name="Warren A I."/>
            <person name="Generalovic N T."/>
            <person name="Byers J.R.P. K."/>
            <person name="Montejo-Kovacevich G."/>
            <person name="Yen C E."/>
        </authorList>
    </citation>
    <scope>NUCLEOTIDE SEQUENCE [LARGE SCALE GENOMIC DNA]</scope>
</reference>
<feature type="signal peptide" evidence="1">
    <location>
        <begin position="1"/>
        <end position="18"/>
    </location>
</feature>
<evidence type="ECO:0000256" key="1">
    <source>
        <dbReference type="SAM" id="SignalP"/>
    </source>
</evidence>
<keyword evidence="1" id="KW-0732">Signal</keyword>
<dbReference type="Proteomes" id="UP000594454">
    <property type="component" value="Chromosome 2"/>
</dbReference>
<dbReference type="FunCoup" id="A0A7R8UJW5">
    <property type="interactions" value="1"/>
</dbReference>
<dbReference type="PROSITE" id="PS51257">
    <property type="entry name" value="PROKAR_LIPOPROTEIN"/>
    <property type="match status" value="1"/>
</dbReference>
<proteinExistence type="predicted"/>
<sequence>MRFLAIFLLPLFVSSAFAISACGVCGVHSGAMCMDDATFSFCDHASRALPGRHSCPTGMVCADNFTICVNATTIPKGAATCETKCGKCSATNRFACRSSNTFSLCYGNEQPSDVEHRCPTNQICSTTKDPSSKQFCFDPVTLNDEDISCFDSSRPSSVFARFIAAAK</sequence>